<evidence type="ECO:0000256" key="1">
    <source>
        <dbReference type="ARBA" id="ARBA00004651"/>
    </source>
</evidence>
<feature type="transmembrane region" description="Helical" evidence="6">
    <location>
        <begin position="157"/>
        <end position="173"/>
    </location>
</feature>
<evidence type="ECO:0000256" key="4">
    <source>
        <dbReference type="ARBA" id="ARBA00022989"/>
    </source>
</evidence>
<name>A0A4S4ABB1_9RHOO</name>
<evidence type="ECO:0000256" key="5">
    <source>
        <dbReference type="ARBA" id="ARBA00023136"/>
    </source>
</evidence>
<dbReference type="RefSeq" id="WP_136386746.1">
    <property type="nucleotide sequence ID" value="NZ_SSOD01000021.1"/>
</dbReference>
<reference evidence="8 9" key="1">
    <citation type="submission" date="2019-04" db="EMBL/GenBank/DDBJ databases">
        <title>Azoarcus rhizosphaerae sp. nov. isolated from rhizosphere of Ficus religiosa.</title>
        <authorList>
            <person name="Lin S.-Y."/>
            <person name="Hameed A."/>
            <person name="Hsu Y.-H."/>
            <person name="Young C.-C."/>
        </authorList>
    </citation>
    <scope>NUCLEOTIDE SEQUENCE [LARGE SCALE GENOMIC DNA]</scope>
    <source>
        <strain evidence="8 9">CC-YHH848</strain>
    </source>
</reference>
<organism evidence="8 9">
    <name type="scientific">Pseudothauera rhizosphaerae</name>
    <dbReference type="NCBI Taxonomy" id="2565932"/>
    <lineage>
        <taxon>Bacteria</taxon>
        <taxon>Pseudomonadati</taxon>
        <taxon>Pseudomonadota</taxon>
        <taxon>Betaproteobacteria</taxon>
        <taxon>Rhodocyclales</taxon>
        <taxon>Zoogloeaceae</taxon>
        <taxon>Pseudothauera</taxon>
    </lineage>
</organism>
<comment type="caution">
    <text evidence="8">The sequence shown here is derived from an EMBL/GenBank/DDBJ whole genome shotgun (WGS) entry which is preliminary data.</text>
</comment>
<accession>A0A4S4ABB1</accession>
<feature type="transmembrane region" description="Helical" evidence="6">
    <location>
        <begin position="72"/>
        <end position="96"/>
    </location>
</feature>
<keyword evidence="2" id="KW-1003">Cell membrane</keyword>
<dbReference type="Gene3D" id="1.10.3730.20">
    <property type="match status" value="1"/>
</dbReference>
<dbReference type="OrthoDB" id="7158585at2"/>
<keyword evidence="4 6" id="KW-1133">Transmembrane helix</keyword>
<keyword evidence="9" id="KW-1185">Reference proteome</keyword>
<feature type="transmembrane region" description="Helical" evidence="6">
    <location>
        <begin position="219"/>
        <end position="239"/>
    </location>
</feature>
<proteinExistence type="predicted"/>
<evidence type="ECO:0000313" key="8">
    <source>
        <dbReference type="EMBL" id="THF56238.1"/>
    </source>
</evidence>
<feature type="transmembrane region" description="Helical" evidence="6">
    <location>
        <begin position="276"/>
        <end position="294"/>
    </location>
</feature>
<dbReference type="Pfam" id="PF00892">
    <property type="entry name" value="EamA"/>
    <property type="match status" value="2"/>
</dbReference>
<dbReference type="SUPFAM" id="SSF103481">
    <property type="entry name" value="Multidrug resistance efflux transporter EmrE"/>
    <property type="match status" value="2"/>
</dbReference>
<feature type="domain" description="EamA" evidence="7">
    <location>
        <begin position="16"/>
        <end position="144"/>
    </location>
</feature>
<feature type="transmembrane region" description="Helical" evidence="6">
    <location>
        <begin position="12"/>
        <end position="33"/>
    </location>
</feature>
<dbReference type="PANTHER" id="PTHR42920">
    <property type="entry name" value="OS03G0707200 PROTEIN-RELATED"/>
    <property type="match status" value="1"/>
</dbReference>
<evidence type="ECO:0000256" key="6">
    <source>
        <dbReference type="SAM" id="Phobius"/>
    </source>
</evidence>
<protein>
    <submittedName>
        <fullName evidence="8">EamA family transporter</fullName>
    </submittedName>
</protein>
<dbReference type="AlphaFoldDB" id="A0A4S4ABB1"/>
<keyword evidence="3 6" id="KW-0812">Transmembrane</keyword>
<evidence type="ECO:0000256" key="2">
    <source>
        <dbReference type="ARBA" id="ARBA00022475"/>
    </source>
</evidence>
<sequence>MAKRISEDRRRIWVTDVLLLAVAVVWGTSYGTAKEALNYYPVLGFLAVRFLLTFLVLSPILLRLPRVDLLKLVRVGGPTGAILLSVFLCETFGVYLTTASNAALLISLCVIFTPFVEWLLLGCRPRRRVFLAALVSLGGTWMLTGGANVAVLNAGDLLIIGAAVLRACMVTVTRRMTEGLTVSSLSLTAMQAGVVGVGSLLVALSVLPLQAIALPDSATFWACTVYLVLFCTVFAFFAQNYAVRRSSPTRVAVLMGSEPLFGALFAVMFVGEQLSALAWFGGGLICAATLWVALAPHGVDDNKAPADVRPMVAGQRLAVESTDSSLKGR</sequence>
<dbReference type="InterPro" id="IPR051258">
    <property type="entry name" value="Diverse_Substrate_Transporter"/>
</dbReference>
<feature type="domain" description="EamA" evidence="7">
    <location>
        <begin position="154"/>
        <end position="292"/>
    </location>
</feature>
<gene>
    <name evidence="8" type="ORF">E6O51_19795</name>
</gene>
<dbReference type="PANTHER" id="PTHR42920:SF5">
    <property type="entry name" value="EAMA DOMAIN-CONTAINING PROTEIN"/>
    <property type="match status" value="1"/>
</dbReference>
<keyword evidence="5 6" id="KW-0472">Membrane</keyword>
<dbReference type="InterPro" id="IPR037185">
    <property type="entry name" value="EmrE-like"/>
</dbReference>
<evidence type="ECO:0000313" key="9">
    <source>
        <dbReference type="Proteomes" id="UP000307956"/>
    </source>
</evidence>
<comment type="subcellular location">
    <subcellularLocation>
        <location evidence="1">Cell membrane</location>
        <topology evidence="1">Multi-pass membrane protein</topology>
    </subcellularLocation>
</comment>
<evidence type="ECO:0000259" key="7">
    <source>
        <dbReference type="Pfam" id="PF00892"/>
    </source>
</evidence>
<dbReference type="Proteomes" id="UP000307956">
    <property type="component" value="Unassembled WGS sequence"/>
</dbReference>
<feature type="transmembrane region" description="Helical" evidence="6">
    <location>
        <begin position="39"/>
        <end position="60"/>
    </location>
</feature>
<dbReference type="GO" id="GO:0005886">
    <property type="term" value="C:plasma membrane"/>
    <property type="evidence" value="ECO:0007669"/>
    <property type="project" value="UniProtKB-SubCell"/>
</dbReference>
<feature type="transmembrane region" description="Helical" evidence="6">
    <location>
        <begin position="102"/>
        <end position="122"/>
    </location>
</feature>
<dbReference type="EMBL" id="SSOD01000021">
    <property type="protein sequence ID" value="THF56238.1"/>
    <property type="molecule type" value="Genomic_DNA"/>
</dbReference>
<feature type="transmembrane region" description="Helical" evidence="6">
    <location>
        <begin position="251"/>
        <end position="270"/>
    </location>
</feature>
<feature type="transmembrane region" description="Helical" evidence="6">
    <location>
        <begin position="185"/>
        <end position="207"/>
    </location>
</feature>
<dbReference type="InterPro" id="IPR000620">
    <property type="entry name" value="EamA_dom"/>
</dbReference>
<evidence type="ECO:0000256" key="3">
    <source>
        <dbReference type="ARBA" id="ARBA00022692"/>
    </source>
</evidence>
<feature type="transmembrane region" description="Helical" evidence="6">
    <location>
        <begin position="129"/>
        <end position="151"/>
    </location>
</feature>